<keyword evidence="1" id="KW-1133">Transmembrane helix</keyword>
<accession>A0A345C3N2</accession>
<reference evidence="2 3" key="1">
    <citation type="journal article" date="2018" name="J. Microbiol.">
        <title>Salicibibacter kimchii gen. nov., sp. nov., a moderately halophilic and alkalitolerant bacterium in the family Bacillaceae, isolated from kimchi.</title>
        <authorList>
            <person name="Jang J.Y."/>
            <person name="Oh Y.J."/>
            <person name="Lim S.K."/>
            <person name="Park H.K."/>
            <person name="Lee C."/>
            <person name="Kim J.Y."/>
            <person name="Lee M.A."/>
            <person name="Choi H.J."/>
        </authorList>
    </citation>
    <scope>NUCLEOTIDE SEQUENCE [LARGE SCALE GENOMIC DNA]</scope>
    <source>
        <strain evidence="2 3">NKC1-1</strain>
    </source>
</reference>
<evidence type="ECO:0000313" key="2">
    <source>
        <dbReference type="EMBL" id="AXF57813.1"/>
    </source>
</evidence>
<gene>
    <name evidence="2" type="ORF">DT065_01805</name>
</gene>
<evidence type="ECO:0000313" key="3">
    <source>
        <dbReference type="Proteomes" id="UP000252100"/>
    </source>
</evidence>
<proteinExistence type="predicted"/>
<evidence type="ECO:0000256" key="1">
    <source>
        <dbReference type="SAM" id="Phobius"/>
    </source>
</evidence>
<protein>
    <submittedName>
        <fullName evidence="2">DUF2768 domain-containing protein</fullName>
    </submittedName>
</protein>
<dbReference type="KEGG" id="rue:DT065_01805"/>
<sequence>MWLSFVGLFLMFVSSITALLGRQKLSGFFRFLVLAFSFTCLLVAGLIMLIVVLPGSRADL</sequence>
<dbReference type="AlphaFoldDB" id="A0A345C3N2"/>
<keyword evidence="1" id="KW-0812">Transmembrane</keyword>
<dbReference type="Proteomes" id="UP000252100">
    <property type="component" value="Chromosome"/>
</dbReference>
<organism evidence="2 3">
    <name type="scientific">Salicibibacter kimchii</name>
    <dbReference type="NCBI Taxonomy" id="2099786"/>
    <lineage>
        <taxon>Bacteria</taxon>
        <taxon>Bacillati</taxon>
        <taxon>Bacillota</taxon>
        <taxon>Bacilli</taxon>
        <taxon>Bacillales</taxon>
        <taxon>Bacillaceae</taxon>
        <taxon>Salicibibacter</taxon>
    </lineage>
</organism>
<dbReference type="OrthoDB" id="2476435at2"/>
<keyword evidence="3" id="KW-1185">Reference proteome</keyword>
<feature type="transmembrane region" description="Helical" evidence="1">
    <location>
        <begin position="28"/>
        <end position="53"/>
    </location>
</feature>
<keyword evidence="1" id="KW-0472">Membrane</keyword>
<dbReference type="EMBL" id="CP031092">
    <property type="protein sequence ID" value="AXF57813.1"/>
    <property type="molecule type" value="Genomic_DNA"/>
</dbReference>
<dbReference type="Pfam" id="PF10966">
    <property type="entry name" value="DUF2768"/>
    <property type="match status" value="1"/>
</dbReference>
<name>A0A345C3N2_9BACI</name>
<dbReference type="InterPro" id="IPR020076">
    <property type="entry name" value="DUF2768"/>
</dbReference>